<reference evidence="1" key="1">
    <citation type="submission" date="2022-04" db="EMBL/GenBank/DDBJ databases">
        <title>Genome of the entomopathogenic fungus Entomophthora muscae.</title>
        <authorList>
            <person name="Elya C."/>
            <person name="Lovett B.R."/>
            <person name="Lee E."/>
            <person name="Macias A.M."/>
            <person name="Hajek A.E."/>
            <person name="De Bivort B.L."/>
            <person name="Kasson M.T."/>
            <person name="De Fine Licht H.H."/>
            <person name="Stajich J.E."/>
        </authorList>
    </citation>
    <scope>NUCLEOTIDE SEQUENCE</scope>
    <source>
        <strain evidence="1">Berkeley</strain>
    </source>
</reference>
<gene>
    <name evidence="1" type="ORF">DSO57_1013969</name>
</gene>
<dbReference type="EMBL" id="QTSX02005732">
    <property type="protein sequence ID" value="KAJ9058279.1"/>
    <property type="molecule type" value="Genomic_DNA"/>
</dbReference>
<protein>
    <submittedName>
        <fullName evidence="1">Uncharacterized protein</fullName>
    </submittedName>
</protein>
<dbReference type="Proteomes" id="UP001165960">
    <property type="component" value="Unassembled WGS sequence"/>
</dbReference>
<evidence type="ECO:0000313" key="2">
    <source>
        <dbReference type="Proteomes" id="UP001165960"/>
    </source>
</evidence>
<sequence length="173" mass="19610">MSQLPHIFYPSPGDEESYCLGCRKFASSKSAQEEWEKVTRHLEMSNRGREFIREEFARLLQDWYQHTEELAPAEVQVYGGDACLVVGKVLEEFTLMQAKYKLLTNPSPLLENDNSSKPVPGYNPGHTMGTGDQEPHRHPCLLGCPLEPRVMIHRVCEVVPELLALFSQTTVPP</sequence>
<name>A0ACC2S7G7_9FUNG</name>
<evidence type="ECO:0000313" key="1">
    <source>
        <dbReference type="EMBL" id="KAJ9058279.1"/>
    </source>
</evidence>
<comment type="caution">
    <text evidence="1">The sequence shown here is derived from an EMBL/GenBank/DDBJ whole genome shotgun (WGS) entry which is preliminary data.</text>
</comment>
<proteinExistence type="predicted"/>
<keyword evidence="2" id="KW-1185">Reference proteome</keyword>
<organism evidence="1 2">
    <name type="scientific">Entomophthora muscae</name>
    <dbReference type="NCBI Taxonomy" id="34485"/>
    <lineage>
        <taxon>Eukaryota</taxon>
        <taxon>Fungi</taxon>
        <taxon>Fungi incertae sedis</taxon>
        <taxon>Zoopagomycota</taxon>
        <taxon>Entomophthoromycotina</taxon>
        <taxon>Entomophthoromycetes</taxon>
        <taxon>Entomophthorales</taxon>
        <taxon>Entomophthoraceae</taxon>
        <taxon>Entomophthora</taxon>
    </lineage>
</organism>
<accession>A0ACC2S7G7</accession>